<dbReference type="STRING" id="642492.Clole_3613"/>
<dbReference type="EMBL" id="CP002582">
    <property type="protein sequence ID" value="ADZ85296.1"/>
    <property type="molecule type" value="Genomic_DNA"/>
</dbReference>
<evidence type="ECO:0008006" key="3">
    <source>
        <dbReference type="Google" id="ProtNLM"/>
    </source>
</evidence>
<protein>
    <recommendedName>
        <fullName evidence="3">TATA-box binding</fullName>
    </recommendedName>
</protein>
<name>F2JT77_CELLD</name>
<proteinExistence type="predicted"/>
<dbReference type="KEGG" id="cle:Clole_3613"/>
<dbReference type="InterPro" id="IPR014794">
    <property type="entry name" value="DUF1779"/>
</dbReference>
<keyword evidence="2" id="KW-1185">Reference proteome</keyword>
<dbReference type="SUPFAM" id="SSF143842">
    <property type="entry name" value="YwmB-like"/>
    <property type="match status" value="1"/>
</dbReference>
<dbReference type="Proteomes" id="UP000008467">
    <property type="component" value="Chromosome"/>
</dbReference>
<dbReference type="Pfam" id="PF08680">
    <property type="entry name" value="DUF1779"/>
    <property type="match status" value="1"/>
</dbReference>
<evidence type="ECO:0000313" key="2">
    <source>
        <dbReference type="Proteomes" id="UP000008467"/>
    </source>
</evidence>
<accession>F2JT77</accession>
<organism evidence="1 2">
    <name type="scientific">Cellulosilyticum lentocellum (strain ATCC 49066 / DSM 5427 / NCIMB 11756 / RHM5)</name>
    <name type="common">Clostridium lentocellum</name>
    <dbReference type="NCBI Taxonomy" id="642492"/>
    <lineage>
        <taxon>Bacteria</taxon>
        <taxon>Bacillati</taxon>
        <taxon>Bacillota</taxon>
        <taxon>Clostridia</taxon>
        <taxon>Lachnospirales</taxon>
        <taxon>Cellulosilyticaceae</taxon>
        <taxon>Cellulosilyticum</taxon>
    </lineage>
</organism>
<dbReference type="InterPro" id="IPR036209">
    <property type="entry name" value="YwmB-like_sf"/>
</dbReference>
<evidence type="ECO:0000313" key="1">
    <source>
        <dbReference type="EMBL" id="ADZ85296.1"/>
    </source>
</evidence>
<reference evidence="1 2" key="1">
    <citation type="journal article" date="2011" name="J. Bacteriol.">
        <title>Complete genome sequence of the cellulose-degrading bacterium Cellulosilyticum lentocellum.</title>
        <authorList>
            <consortium name="US DOE Joint Genome Institute"/>
            <person name="Miller D.A."/>
            <person name="Suen G."/>
            <person name="Bruce D."/>
            <person name="Copeland A."/>
            <person name="Cheng J.F."/>
            <person name="Detter C."/>
            <person name="Goodwin L.A."/>
            <person name="Han C.S."/>
            <person name="Hauser L.J."/>
            <person name="Land M.L."/>
            <person name="Lapidus A."/>
            <person name="Lucas S."/>
            <person name="Meincke L."/>
            <person name="Pitluck S."/>
            <person name="Tapia R."/>
            <person name="Teshima H."/>
            <person name="Woyke T."/>
            <person name="Fox B.G."/>
            <person name="Angert E.R."/>
            <person name="Currie C.R."/>
        </authorList>
    </citation>
    <scope>NUCLEOTIDE SEQUENCE [LARGE SCALE GENOMIC DNA]</scope>
    <source>
        <strain evidence="2">ATCC 49066 / DSM 5427 / NCIMB 11756 / RHM5</strain>
    </source>
</reference>
<dbReference type="Gene3D" id="3.30.360.40">
    <property type="entry name" value="YwmB-like"/>
    <property type="match status" value="1"/>
</dbReference>
<dbReference type="AlphaFoldDB" id="F2JT77"/>
<dbReference type="RefSeq" id="WP_013658572.1">
    <property type="nucleotide sequence ID" value="NC_015275.1"/>
</dbReference>
<sequence>MNRRNMLLVAVIMILCTTYIFGFEYYDRMPDRLQQLSKQINVPELKVIEVGVELSGIHYGEKLDLQTLVVKENEVLEALAHEVSCSKLCQAFHYNPSETSIEETTNQIKVSAVNKEDETPYKLTIKNQKDKNDNTYYDLRLTSMDNLEQLDMRRGRAKDLFKNWGAKPKESIYFKAELIEAVSNEKHLTLVETILNNLKGKMINMYQDDRDSHTVAYYGYTKEVPEYIEGADGNKTNIQISFIYNEITDKTECIIAFPFYNAPF</sequence>
<dbReference type="HOGENOM" id="CLU_1052497_0_0_9"/>
<gene>
    <name evidence="1" type="ordered locus">Clole_3613</name>
</gene>